<protein>
    <recommendedName>
        <fullName evidence="13">Protein sleepless</fullName>
    </recommendedName>
</protein>
<feature type="transmembrane region" description="Helical" evidence="9">
    <location>
        <begin position="144"/>
        <end position="163"/>
    </location>
</feature>
<feature type="signal peptide" evidence="10">
    <location>
        <begin position="1"/>
        <end position="21"/>
    </location>
</feature>
<name>A0AAD8EMX0_DIPPU</name>
<evidence type="ECO:0000256" key="1">
    <source>
        <dbReference type="ARBA" id="ARBA00004589"/>
    </source>
</evidence>
<dbReference type="Pfam" id="PF17064">
    <property type="entry name" value="QVR"/>
    <property type="match status" value="1"/>
</dbReference>
<dbReference type="EMBL" id="JASPKZ010002317">
    <property type="protein sequence ID" value="KAJ9595739.1"/>
    <property type="molecule type" value="Genomic_DNA"/>
</dbReference>
<dbReference type="PANTHER" id="PTHR33562">
    <property type="entry name" value="ATILLA, ISOFORM B-RELATED-RELATED"/>
    <property type="match status" value="1"/>
</dbReference>
<dbReference type="GO" id="GO:0030431">
    <property type="term" value="P:sleep"/>
    <property type="evidence" value="ECO:0007669"/>
    <property type="project" value="InterPro"/>
</dbReference>
<gene>
    <name evidence="11" type="ORF">L9F63_013058</name>
</gene>
<dbReference type="InterPro" id="IPR031424">
    <property type="entry name" value="QVR-like"/>
</dbReference>
<evidence type="ECO:0008006" key="13">
    <source>
        <dbReference type="Google" id="ProtNLM"/>
    </source>
</evidence>
<evidence type="ECO:0000256" key="8">
    <source>
        <dbReference type="ARBA" id="ARBA00023288"/>
    </source>
</evidence>
<dbReference type="Proteomes" id="UP001233999">
    <property type="component" value="Unassembled WGS sequence"/>
</dbReference>
<keyword evidence="7" id="KW-0325">Glycoprotein</keyword>
<sequence>MWTKLHTNIAIAAALIHTGLCMSCFHCNSKTDSKCADPLDEAWVVYVECDQKDFHKLLDSSTLVFPEVKTAFQAYPALDQSKVTCQKLIINDGEEDVIYRTCSMSDIGGEETCEKHKENLGNGSLVFCQQCDSRLCNTSNFINFNFQLLLGSILFFLTSLMWFK</sequence>
<keyword evidence="12" id="KW-1185">Reference proteome</keyword>
<evidence type="ECO:0000256" key="3">
    <source>
        <dbReference type="ARBA" id="ARBA00022692"/>
    </source>
</evidence>
<dbReference type="GO" id="GO:0098552">
    <property type="term" value="C:side of membrane"/>
    <property type="evidence" value="ECO:0007669"/>
    <property type="project" value="UniProtKB-KW"/>
</dbReference>
<keyword evidence="5 9" id="KW-1133">Transmembrane helix</keyword>
<evidence type="ECO:0000256" key="6">
    <source>
        <dbReference type="ARBA" id="ARBA00023136"/>
    </source>
</evidence>
<dbReference type="PANTHER" id="PTHR33562:SF15">
    <property type="entry name" value="IP04187P"/>
    <property type="match status" value="1"/>
</dbReference>
<keyword evidence="8" id="KW-0449">Lipoprotein</keyword>
<dbReference type="AlphaFoldDB" id="A0AAD8EMX0"/>
<dbReference type="GO" id="GO:0032222">
    <property type="term" value="P:regulation of synaptic transmission, cholinergic"/>
    <property type="evidence" value="ECO:0007669"/>
    <property type="project" value="InterPro"/>
</dbReference>
<feature type="chain" id="PRO_5042137986" description="Protein sleepless" evidence="10">
    <location>
        <begin position="22"/>
        <end position="164"/>
    </location>
</feature>
<evidence type="ECO:0000256" key="4">
    <source>
        <dbReference type="ARBA" id="ARBA00022729"/>
    </source>
</evidence>
<evidence type="ECO:0000313" key="11">
    <source>
        <dbReference type="EMBL" id="KAJ9595739.1"/>
    </source>
</evidence>
<evidence type="ECO:0000256" key="9">
    <source>
        <dbReference type="SAM" id="Phobius"/>
    </source>
</evidence>
<keyword evidence="2" id="KW-0336">GPI-anchor</keyword>
<reference evidence="11" key="2">
    <citation type="submission" date="2023-05" db="EMBL/GenBank/DDBJ databases">
        <authorList>
            <person name="Fouks B."/>
        </authorList>
    </citation>
    <scope>NUCLEOTIDE SEQUENCE</scope>
    <source>
        <strain evidence="11">Stay&amp;Tobe</strain>
        <tissue evidence="11">Testes</tissue>
    </source>
</reference>
<evidence type="ECO:0000256" key="5">
    <source>
        <dbReference type="ARBA" id="ARBA00022989"/>
    </source>
</evidence>
<comment type="caution">
    <text evidence="11">The sequence shown here is derived from an EMBL/GenBank/DDBJ whole genome shotgun (WGS) entry which is preliminary data.</text>
</comment>
<comment type="subcellular location">
    <subcellularLocation>
        <location evidence="1">Membrane</location>
        <topology evidence="1">Lipid-anchor</topology>
        <topology evidence="1">GPI-anchor</topology>
    </subcellularLocation>
</comment>
<evidence type="ECO:0000313" key="12">
    <source>
        <dbReference type="Proteomes" id="UP001233999"/>
    </source>
</evidence>
<evidence type="ECO:0000256" key="7">
    <source>
        <dbReference type="ARBA" id="ARBA00023180"/>
    </source>
</evidence>
<dbReference type="InterPro" id="IPR050975">
    <property type="entry name" value="Sleep_regulator"/>
</dbReference>
<proteinExistence type="predicted"/>
<keyword evidence="4 10" id="KW-0732">Signal</keyword>
<keyword evidence="6 9" id="KW-0472">Membrane</keyword>
<accession>A0AAD8EMX0</accession>
<reference evidence="11" key="1">
    <citation type="journal article" date="2023" name="IScience">
        <title>Live-bearing cockroach genome reveals convergent evolutionary mechanisms linked to viviparity in insects and beyond.</title>
        <authorList>
            <person name="Fouks B."/>
            <person name="Harrison M.C."/>
            <person name="Mikhailova A.A."/>
            <person name="Marchal E."/>
            <person name="English S."/>
            <person name="Carruthers M."/>
            <person name="Jennings E.C."/>
            <person name="Chiamaka E.L."/>
            <person name="Frigard R.A."/>
            <person name="Pippel M."/>
            <person name="Attardo G.M."/>
            <person name="Benoit J.B."/>
            <person name="Bornberg-Bauer E."/>
            <person name="Tobe S.S."/>
        </authorList>
    </citation>
    <scope>NUCLEOTIDE SEQUENCE</scope>
    <source>
        <strain evidence="11">Stay&amp;Tobe</strain>
    </source>
</reference>
<keyword evidence="3 9" id="KW-0812">Transmembrane</keyword>
<organism evidence="11 12">
    <name type="scientific">Diploptera punctata</name>
    <name type="common">Pacific beetle cockroach</name>
    <dbReference type="NCBI Taxonomy" id="6984"/>
    <lineage>
        <taxon>Eukaryota</taxon>
        <taxon>Metazoa</taxon>
        <taxon>Ecdysozoa</taxon>
        <taxon>Arthropoda</taxon>
        <taxon>Hexapoda</taxon>
        <taxon>Insecta</taxon>
        <taxon>Pterygota</taxon>
        <taxon>Neoptera</taxon>
        <taxon>Polyneoptera</taxon>
        <taxon>Dictyoptera</taxon>
        <taxon>Blattodea</taxon>
        <taxon>Blaberoidea</taxon>
        <taxon>Blaberidae</taxon>
        <taxon>Diplopterinae</taxon>
        <taxon>Diploptera</taxon>
    </lineage>
</organism>
<evidence type="ECO:0000256" key="10">
    <source>
        <dbReference type="SAM" id="SignalP"/>
    </source>
</evidence>
<evidence type="ECO:0000256" key="2">
    <source>
        <dbReference type="ARBA" id="ARBA00022622"/>
    </source>
</evidence>